<dbReference type="eggNOG" id="KOG3834">
    <property type="taxonomic scope" value="Eukaryota"/>
</dbReference>
<dbReference type="WBParaSite" id="BXY_0566800.1">
    <property type="protein sequence ID" value="BXY_0566800.1"/>
    <property type="gene ID" value="BXY_0566800"/>
</dbReference>
<keyword evidence="5" id="KW-0677">Repeat</keyword>
<evidence type="ECO:0000256" key="8">
    <source>
        <dbReference type="ARBA" id="ARBA00023288"/>
    </source>
</evidence>
<organism evidence="13 15">
    <name type="scientific">Bursaphelenchus xylophilus</name>
    <name type="common">Pinewood nematode worm</name>
    <name type="synonym">Aphelenchoides xylophilus</name>
    <dbReference type="NCBI Taxonomy" id="6326"/>
    <lineage>
        <taxon>Eukaryota</taxon>
        <taxon>Metazoa</taxon>
        <taxon>Ecdysozoa</taxon>
        <taxon>Nematoda</taxon>
        <taxon>Chromadorea</taxon>
        <taxon>Rhabditida</taxon>
        <taxon>Tylenchina</taxon>
        <taxon>Tylenchomorpha</taxon>
        <taxon>Aphelenchoidea</taxon>
        <taxon>Aphelenchoididae</taxon>
        <taxon>Bursaphelenchus</taxon>
    </lineage>
</organism>
<keyword evidence="8" id="KW-0449">Lipoprotein</keyword>
<evidence type="ECO:0000256" key="10">
    <source>
        <dbReference type="SAM" id="MobiDB-lite"/>
    </source>
</evidence>
<sequence length="523" mass="56011">MGNSESTPLPGGGSEGYHVLRVQENSPGQLAGLEAFFDFIVAVGNKRLDRDDESFKQILNQSVDKPLELTVYNSKSQTVRQTQIIPSNSWGGQGILGISIRFCSFDGANQNVWHIISVQPNSPAYQAGLQADSDYVLGAESVLQQADDLIALVQANIGKPVKLYVYNVETDAVREVTLTPNDGWGGEGCLGCDIGYGYLHRIPSSVDRSNVHVNPDVVTAQKTNIPQPGFTGIPQLDQIQSNVPTTTPAVRQFPDPSEFSVPASAPNVVPQVVPQAPTPVDTHVESPVGFSEANTTSAVQHNTFSVPQTPATSGVRESHTFSNYESQEPVTSLPPSSVGNFEASSYPNYYNDSYQYSQTAAPPPSLPPSHISAVPQPAFPPTLPPSSSPAVPQVNSYNGHGIHQQFPPQSSPSSLAQNFNQMSLTADIPINTSSYQPYLAYGAPAPPPTFAQEGYGVQGHQSVPPPAQPYYQPPASGLLPQTSLPQPPNLNFPMPPLSSLGINNLVPPMGQFTQSDPNQRPHF</sequence>
<keyword evidence="3" id="KW-0597">Phosphoprotein</keyword>
<dbReference type="Pfam" id="PF04495">
    <property type="entry name" value="GRASP55_65"/>
    <property type="match status" value="1"/>
</dbReference>
<dbReference type="GO" id="GO:0000139">
    <property type="term" value="C:Golgi membrane"/>
    <property type="evidence" value="ECO:0007669"/>
    <property type="project" value="UniProtKB-SubCell"/>
</dbReference>
<evidence type="ECO:0000256" key="4">
    <source>
        <dbReference type="ARBA" id="ARBA00022707"/>
    </source>
</evidence>
<accession>A0A1I7RY51</accession>
<feature type="region of interest" description="Disordered" evidence="10">
    <location>
        <begin position="305"/>
        <end position="338"/>
    </location>
</feature>
<dbReference type="Proteomes" id="UP000659654">
    <property type="component" value="Unassembled WGS sequence"/>
</dbReference>
<dbReference type="FunFam" id="2.30.42.10:FF:000056">
    <property type="entry name" value="Golgi reassembly-stacking protein 2 isoform 1"/>
    <property type="match status" value="1"/>
</dbReference>
<evidence type="ECO:0000313" key="12">
    <source>
        <dbReference type="EMBL" id="CAD5209884.1"/>
    </source>
</evidence>
<keyword evidence="7" id="KW-0472">Membrane</keyword>
<feature type="domain" description="PDZ GRASP-type" evidence="11">
    <location>
        <begin position="111"/>
        <end position="199"/>
    </location>
</feature>
<keyword evidence="14" id="KW-1185">Reference proteome</keyword>
<gene>
    <name evidence="12" type="ORF">BXYJ_LOCUS1658</name>
</gene>
<dbReference type="EMBL" id="CAJFDI010000001">
    <property type="protein sequence ID" value="CAD5209884.1"/>
    <property type="molecule type" value="Genomic_DNA"/>
</dbReference>
<feature type="compositionally biased region" description="Pro residues" evidence="10">
    <location>
        <begin position="377"/>
        <end position="387"/>
    </location>
</feature>
<dbReference type="SUPFAM" id="SSF50156">
    <property type="entry name" value="PDZ domain-like"/>
    <property type="match status" value="2"/>
</dbReference>
<evidence type="ECO:0000313" key="14">
    <source>
        <dbReference type="Proteomes" id="UP000659654"/>
    </source>
</evidence>
<dbReference type="SMR" id="A0A1I7RY51"/>
<evidence type="ECO:0000256" key="6">
    <source>
        <dbReference type="ARBA" id="ARBA00023034"/>
    </source>
</evidence>
<dbReference type="Gene3D" id="2.30.42.10">
    <property type="match status" value="2"/>
</dbReference>
<dbReference type="PROSITE" id="PS51865">
    <property type="entry name" value="PDZ_GRASP"/>
    <property type="match status" value="2"/>
</dbReference>
<dbReference type="GO" id="GO:0046872">
    <property type="term" value="F:metal ion binding"/>
    <property type="evidence" value="ECO:0007669"/>
    <property type="project" value="UniProtKB-KW"/>
</dbReference>
<evidence type="ECO:0000313" key="13">
    <source>
        <dbReference type="Proteomes" id="UP000095284"/>
    </source>
</evidence>
<feature type="binding site" evidence="9">
    <location>
        <position position="18"/>
    </location>
    <ligand>
        <name>Zn(2+)</name>
        <dbReference type="ChEBI" id="CHEBI:29105"/>
    </ligand>
</feature>
<dbReference type="Proteomes" id="UP000095284">
    <property type="component" value="Unplaced"/>
</dbReference>
<keyword evidence="4" id="KW-0519">Myristate</keyword>
<evidence type="ECO:0000313" key="15">
    <source>
        <dbReference type="WBParaSite" id="BXY_0566800.1"/>
    </source>
</evidence>
<dbReference type="PANTHER" id="PTHR12893">
    <property type="entry name" value="GOLGI REASSEMBLY STACKING PROTEIN GRASP"/>
    <property type="match status" value="1"/>
</dbReference>
<keyword evidence="9" id="KW-0862">Zinc</keyword>
<dbReference type="PANTHER" id="PTHR12893:SF0">
    <property type="entry name" value="GRASP65"/>
    <property type="match status" value="1"/>
</dbReference>
<feature type="binding site" evidence="9">
    <location>
        <position position="103"/>
    </location>
    <ligand>
        <name>Zn(2+)</name>
        <dbReference type="ChEBI" id="CHEBI:29105"/>
    </ligand>
</feature>
<feature type="domain" description="PDZ GRASP-type" evidence="11">
    <location>
        <begin position="15"/>
        <end position="105"/>
    </location>
</feature>
<evidence type="ECO:0000256" key="3">
    <source>
        <dbReference type="ARBA" id="ARBA00022553"/>
    </source>
</evidence>
<evidence type="ECO:0000256" key="7">
    <source>
        <dbReference type="ARBA" id="ARBA00023136"/>
    </source>
</evidence>
<keyword evidence="9" id="KW-0479">Metal-binding</keyword>
<proteinExistence type="inferred from homology"/>
<dbReference type="GO" id="GO:0007030">
    <property type="term" value="P:Golgi organization"/>
    <property type="evidence" value="ECO:0007669"/>
    <property type="project" value="TreeGrafter"/>
</dbReference>
<dbReference type="EMBL" id="CAJFCV020000001">
    <property type="protein sequence ID" value="CAG9085301.1"/>
    <property type="molecule type" value="Genomic_DNA"/>
</dbReference>
<comment type="subcellular location">
    <subcellularLocation>
        <location evidence="1">Golgi apparatus membrane</location>
    </subcellularLocation>
</comment>
<dbReference type="OrthoDB" id="3318at2759"/>
<evidence type="ECO:0000256" key="9">
    <source>
        <dbReference type="PIRSR" id="PIRSR607583-1"/>
    </source>
</evidence>
<feature type="compositionally biased region" description="Polar residues" evidence="10">
    <location>
        <begin position="320"/>
        <end position="338"/>
    </location>
</feature>
<keyword evidence="6" id="KW-0333">Golgi apparatus</keyword>
<name>A0A1I7RY51_BURXY</name>
<dbReference type="AlphaFoldDB" id="A0A1I7RY51"/>
<evidence type="ECO:0000256" key="5">
    <source>
        <dbReference type="ARBA" id="ARBA00022737"/>
    </source>
</evidence>
<evidence type="ECO:0000256" key="1">
    <source>
        <dbReference type="ARBA" id="ARBA00004394"/>
    </source>
</evidence>
<feature type="compositionally biased region" description="Polar residues" evidence="10">
    <location>
        <begin position="388"/>
        <end position="398"/>
    </location>
</feature>
<dbReference type="InterPro" id="IPR036034">
    <property type="entry name" value="PDZ_sf"/>
</dbReference>
<evidence type="ECO:0000256" key="2">
    <source>
        <dbReference type="ARBA" id="ARBA00007144"/>
    </source>
</evidence>
<dbReference type="Proteomes" id="UP000582659">
    <property type="component" value="Unassembled WGS sequence"/>
</dbReference>
<dbReference type="FunFam" id="2.30.42.10:FF:000026">
    <property type="entry name" value="Golgi reassembly stacking protein 2"/>
    <property type="match status" value="1"/>
</dbReference>
<protein>
    <submittedName>
        <fullName evidence="12">(pine wood nematode) hypothetical protein</fullName>
    </submittedName>
</protein>
<comment type="similarity">
    <text evidence="2">Belongs to the GORASP family.</text>
</comment>
<feature type="region of interest" description="Disordered" evidence="10">
    <location>
        <begin position="354"/>
        <end position="416"/>
    </location>
</feature>
<evidence type="ECO:0000259" key="11">
    <source>
        <dbReference type="PROSITE" id="PS51865"/>
    </source>
</evidence>
<feature type="compositionally biased region" description="Low complexity" evidence="10">
    <location>
        <begin position="404"/>
        <end position="414"/>
    </location>
</feature>
<dbReference type="InterPro" id="IPR007583">
    <property type="entry name" value="GRASP55_65"/>
</dbReference>
<reference evidence="15" key="1">
    <citation type="submission" date="2016-11" db="UniProtKB">
        <authorList>
            <consortium name="WormBaseParasite"/>
        </authorList>
    </citation>
    <scope>IDENTIFICATION</scope>
</reference>
<reference evidence="12" key="2">
    <citation type="submission" date="2020-09" db="EMBL/GenBank/DDBJ databases">
        <authorList>
            <person name="Kikuchi T."/>
        </authorList>
    </citation>
    <scope>NUCLEOTIDE SEQUENCE</scope>
    <source>
        <strain evidence="12">Ka4C1</strain>
    </source>
</reference>
<dbReference type="InterPro" id="IPR024958">
    <property type="entry name" value="GRASP_PDZ"/>
</dbReference>